<sequence length="139" mass="15991">MEIWPTSNIGITSTRRSRKICGTQIVPSWFLSSSAECISTPPSMPADCQRDLQQNELYIHFLGCNTYQAWRCDRTDPVVWFELTEGKVYELPDEEHPRAFIVTESGLPSWVLPHTVEHVYKRLRHVNSQDAKGKSKVVE</sequence>
<dbReference type="Proteomes" id="UP000008370">
    <property type="component" value="Unassembled WGS sequence"/>
</dbReference>
<dbReference type="AlphaFoldDB" id="K5VLG5"/>
<keyword evidence="2" id="KW-1185">Reference proteome</keyword>
<accession>K5VLG5</accession>
<name>K5VLG5_PHACS</name>
<dbReference type="HOGENOM" id="CLU_1845806_0_0_1"/>
<evidence type="ECO:0000313" key="1">
    <source>
        <dbReference type="EMBL" id="EKM52258.1"/>
    </source>
</evidence>
<dbReference type="EMBL" id="JH930475">
    <property type="protein sequence ID" value="EKM52258.1"/>
    <property type="molecule type" value="Genomic_DNA"/>
</dbReference>
<proteinExistence type="predicted"/>
<protein>
    <submittedName>
        <fullName evidence="1">Uncharacterized protein</fullName>
    </submittedName>
</protein>
<organism evidence="1 2">
    <name type="scientific">Phanerochaete carnosa (strain HHB-10118-sp)</name>
    <name type="common">White-rot fungus</name>
    <name type="synonym">Peniophora carnosa</name>
    <dbReference type="NCBI Taxonomy" id="650164"/>
    <lineage>
        <taxon>Eukaryota</taxon>
        <taxon>Fungi</taxon>
        <taxon>Dikarya</taxon>
        <taxon>Basidiomycota</taxon>
        <taxon>Agaricomycotina</taxon>
        <taxon>Agaricomycetes</taxon>
        <taxon>Polyporales</taxon>
        <taxon>Phanerochaetaceae</taxon>
        <taxon>Phanerochaete</taxon>
    </lineage>
</organism>
<dbReference type="KEGG" id="pco:PHACADRAFT_30792"/>
<reference evidence="1 2" key="1">
    <citation type="journal article" date="2012" name="BMC Genomics">
        <title>Comparative genomics of the white-rot fungi, Phanerochaete carnosa and P. chrysosporium, to elucidate the genetic basis of the distinct wood types they colonize.</title>
        <authorList>
            <person name="Suzuki H."/>
            <person name="MacDonald J."/>
            <person name="Syed K."/>
            <person name="Salamov A."/>
            <person name="Hori C."/>
            <person name="Aerts A."/>
            <person name="Henrissat B."/>
            <person name="Wiebenga A."/>
            <person name="vanKuyk P.A."/>
            <person name="Barry K."/>
            <person name="Lindquist E."/>
            <person name="LaButti K."/>
            <person name="Lapidus A."/>
            <person name="Lucas S."/>
            <person name="Coutinho P."/>
            <person name="Gong Y."/>
            <person name="Samejima M."/>
            <person name="Mahadevan R."/>
            <person name="Abou-Zaid M."/>
            <person name="de Vries R.P."/>
            <person name="Igarashi K."/>
            <person name="Yadav J.S."/>
            <person name="Grigoriev I.V."/>
            <person name="Master E.R."/>
        </authorList>
    </citation>
    <scope>NUCLEOTIDE SEQUENCE [LARGE SCALE GENOMIC DNA]</scope>
    <source>
        <strain evidence="1 2">HHB-10118-sp</strain>
    </source>
</reference>
<gene>
    <name evidence="1" type="ORF">PHACADRAFT_30792</name>
</gene>
<dbReference type="InParanoid" id="K5VLG5"/>
<dbReference type="GeneID" id="18919650"/>
<dbReference type="RefSeq" id="XP_007398530.1">
    <property type="nucleotide sequence ID" value="XM_007398468.1"/>
</dbReference>
<evidence type="ECO:0000313" key="2">
    <source>
        <dbReference type="Proteomes" id="UP000008370"/>
    </source>
</evidence>
<dbReference type="OrthoDB" id="2802365at2759"/>